<gene>
    <name evidence="1" type="ORF">S06H3_24962</name>
</gene>
<protein>
    <submittedName>
        <fullName evidence="1">Uncharacterized protein</fullName>
    </submittedName>
</protein>
<name>X1MEL0_9ZZZZ</name>
<feature type="non-terminal residue" evidence="1">
    <location>
        <position position="1"/>
    </location>
</feature>
<dbReference type="EMBL" id="BARV01014142">
    <property type="protein sequence ID" value="GAI29713.1"/>
    <property type="molecule type" value="Genomic_DNA"/>
</dbReference>
<sequence length="64" mass="7156">VEDRLQAGFKVVMIQSLESAKVLFFSVEYLNNRDTDNTLLQKGINAGQSCSNSAIRFPHLLAEK</sequence>
<reference evidence="1" key="1">
    <citation type="journal article" date="2014" name="Front. Microbiol.">
        <title>High frequency of phylogenetically diverse reductive dehalogenase-homologous genes in deep subseafloor sedimentary metagenomes.</title>
        <authorList>
            <person name="Kawai M."/>
            <person name="Futagami T."/>
            <person name="Toyoda A."/>
            <person name="Takaki Y."/>
            <person name="Nishi S."/>
            <person name="Hori S."/>
            <person name="Arai W."/>
            <person name="Tsubouchi T."/>
            <person name="Morono Y."/>
            <person name="Uchiyama I."/>
            <person name="Ito T."/>
            <person name="Fujiyama A."/>
            <person name="Inagaki F."/>
            <person name="Takami H."/>
        </authorList>
    </citation>
    <scope>NUCLEOTIDE SEQUENCE</scope>
    <source>
        <strain evidence="1">Expedition CK06-06</strain>
    </source>
</reference>
<accession>X1MEL0</accession>
<proteinExistence type="predicted"/>
<dbReference type="AlphaFoldDB" id="X1MEL0"/>
<organism evidence="1">
    <name type="scientific">marine sediment metagenome</name>
    <dbReference type="NCBI Taxonomy" id="412755"/>
    <lineage>
        <taxon>unclassified sequences</taxon>
        <taxon>metagenomes</taxon>
        <taxon>ecological metagenomes</taxon>
    </lineage>
</organism>
<evidence type="ECO:0000313" key="1">
    <source>
        <dbReference type="EMBL" id="GAI29713.1"/>
    </source>
</evidence>
<comment type="caution">
    <text evidence="1">The sequence shown here is derived from an EMBL/GenBank/DDBJ whole genome shotgun (WGS) entry which is preliminary data.</text>
</comment>